<proteinExistence type="predicted"/>
<evidence type="ECO:0000313" key="3">
    <source>
        <dbReference type="Proteomes" id="UP000256919"/>
    </source>
</evidence>
<dbReference type="Proteomes" id="UP000256919">
    <property type="component" value="Unassembled WGS sequence"/>
</dbReference>
<keyword evidence="3" id="KW-1185">Reference proteome</keyword>
<reference evidence="2 3" key="1">
    <citation type="submission" date="2018-07" db="EMBL/GenBank/DDBJ databases">
        <title>Genomic Encyclopedia of Type Strains, Phase III (KMG-III): the genomes of soil and plant-associated and newly described type strains.</title>
        <authorList>
            <person name="Whitman W."/>
        </authorList>
    </citation>
    <scope>NUCLEOTIDE SEQUENCE [LARGE SCALE GENOMIC DNA]</scope>
    <source>
        <strain evidence="2 3">CECT 7948</strain>
    </source>
</reference>
<feature type="transmembrane region" description="Helical" evidence="1">
    <location>
        <begin position="74"/>
        <end position="94"/>
    </location>
</feature>
<keyword evidence="1" id="KW-1133">Transmembrane helix</keyword>
<gene>
    <name evidence="2" type="ORF">DFQ09_11120</name>
</gene>
<sequence length="113" mass="13110">MAFYQFKETIKELDVDARSCLKYNESYLELKVFKILMRLVTSFFQTVFVGSLLLLALFVLFIAISYVIGQTLGSTWLGFVIVSVSLMLLALLSYRFRKKLKQTNNQFLLFTLV</sequence>
<keyword evidence="1" id="KW-0812">Transmembrane</keyword>
<name>A0A3D9LLQ1_9FLAO</name>
<keyword evidence="1" id="KW-0472">Membrane</keyword>
<dbReference type="EMBL" id="QREI01000011">
    <property type="protein sequence ID" value="REE07690.1"/>
    <property type="molecule type" value="Genomic_DNA"/>
</dbReference>
<dbReference type="RefSeq" id="WP_115812703.1">
    <property type="nucleotide sequence ID" value="NZ_QREI01000011.1"/>
</dbReference>
<dbReference type="OrthoDB" id="1144182at2"/>
<dbReference type="AlphaFoldDB" id="A0A3D9LLQ1"/>
<accession>A0A3D9LLQ1</accession>
<feature type="transmembrane region" description="Helical" evidence="1">
    <location>
        <begin position="43"/>
        <end position="68"/>
    </location>
</feature>
<organism evidence="2 3">
    <name type="scientific">Winogradskyella pacifica</name>
    <dbReference type="NCBI Taxonomy" id="664642"/>
    <lineage>
        <taxon>Bacteria</taxon>
        <taxon>Pseudomonadati</taxon>
        <taxon>Bacteroidota</taxon>
        <taxon>Flavobacteriia</taxon>
        <taxon>Flavobacteriales</taxon>
        <taxon>Flavobacteriaceae</taxon>
        <taxon>Winogradskyella</taxon>
    </lineage>
</organism>
<evidence type="ECO:0000313" key="2">
    <source>
        <dbReference type="EMBL" id="REE07690.1"/>
    </source>
</evidence>
<evidence type="ECO:0000256" key="1">
    <source>
        <dbReference type="SAM" id="Phobius"/>
    </source>
</evidence>
<protein>
    <submittedName>
        <fullName evidence="2">Uncharacterized protein</fullName>
    </submittedName>
</protein>
<comment type="caution">
    <text evidence="2">The sequence shown here is derived from an EMBL/GenBank/DDBJ whole genome shotgun (WGS) entry which is preliminary data.</text>
</comment>